<dbReference type="InterPro" id="IPR018934">
    <property type="entry name" value="RIO_dom"/>
</dbReference>
<keyword evidence="7 22" id="KW-0723">Serine/threonine-protein kinase</keyword>
<dbReference type="InterPro" id="IPR011009">
    <property type="entry name" value="Kinase-like_dom_sf"/>
</dbReference>
<evidence type="ECO:0000256" key="19">
    <source>
        <dbReference type="ARBA" id="ARBA00048679"/>
    </source>
</evidence>
<feature type="compositionally biased region" description="Basic and acidic residues" evidence="23">
    <location>
        <begin position="535"/>
        <end position="544"/>
    </location>
</feature>
<reference evidence="26" key="1">
    <citation type="submission" date="2015-02" db="EMBL/GenBank/DDBJ databases">
        <title>Genome sequencing for Strongylocentrotus purpuratus.</title>
        <authorList>
            <person name="Murali S."/>
            <person name="Liu Y."/>
            <person name="Vee V."/>
            <person name="English A."/>
            <person name="Wang M."/>
            <person name="Skinner E."/>
            <person name="Han Y."/>
            <person name="Muzny D.M."/>
            <person name="Worley K.C."/>
            <person name="Gibbs R.A."/>
        </authorList>
    </citation>
    <scope>NUCLEOTIDE SEQUENCE</scope>
</reference>
<evidence type="ECO:0000256" key="13">
    <source>
        <dbReference type="ARBA" id="ARBA00022777"/>
    </source>
</evidence>
<dbReference type="Proteomes" id="UP000007110">
    <property type="component" value="Unassembled WGS sequence"/>
</dbReference>
<dbReference type="FunFam" id="1.10.510.10:FF:000254">
    <property type="entry name" value="Serine/threonine-protein kinase RIO3"/>
    <property type="match status" value="1"/>
</dbReference>
<dbReference type="RefSeq" id="XP_030830037.1">
    <property type="nucleotide sequence ID" value="XM_030974177.1"/>
</dbReference>
<protein>
    <recommendedName>
        <fullName evidence="21 22">Serine/threonine-protein kinase RIO3</fullName>
        <ecNumber evidence="4 22">2.7.11.1</ecNumber>
    </recommendedName>
</protein>
<sequence>MSTGGKVAWPAANPWGKSPPVAVSSLSSVMDEEYALQLQKEEERVAVPNADASPTLATHDIPCDVMIEEGKETDSDLLLAQMLQLQFNREYDAELSREEQKYNKDSKVGISFSNYRSVHPAYDDDEDDDDDDDYQEEWILGDEGREAELLAPPSPTPGQKKSIVTKHDAQVCGRKNASRVMNQFPPAFPTGNSFGMDMKLSNSVYNVLKIHSQKEESKAQRLHEKKEHSTAEMAVDSRTRIMLYKLVNNGMLDSITGTISTGKEAVVIHAYGGQIDDHIIPPECALKVFKTTLNEFKKRDQYIRNDYRFRARFKKQNPRKFIQMWAEKEMHNLNRMREAGIRCPEVVLLRKHILVMSYIGKDQKAALKLKHVKFSVSEAQCVYEECLEMIVKLYRQCNLIHADLSEYNILWHEGHLWFIDVSQSVEPTHPHGLEFLLRDCTNISNFFRKLGVHGVLKPHELFNMVTGLELQFGDEQEFLCRIEALQQSEKFKPSSPKENNFAFDYFFDKVKGEEQEGEAEEGKKKKKRKKKKEKQKKEKPKEERLNLIMGAVIKPVVPQRRINYLDYVPR</sequence>
<dbReference type="GO" id="GO:0005829">
    <property type="term" value="C:cytosol"/>
    <property type="evidence" value="ECO:0000318"/>
    <property type="project" value="GO_Central"/>
</dbReference>
<dbReference type="GO" id="GO:0045087">
    <property type="term" value="P:innate immune response"/>
    <property type="evidence" value="ECO:0007669"/>
    <property type="project" value="UniProtKB-KW"/>
</dbReference>
<keyword evidence="14" id="KW-0067">ATP-binding</keyword>
<dbReference type="RefSeq" id="XP_030830036.1">
    <property type="nucleotide sequence ID" value="XM_030974176.1"/>
</dbReference>
<dbReference type="EC" id="2.7.11.1" evidence="4 22"/>
<reference evidence="25" key="2">
    <citation type="submission" date="2021-01" db="UniProtKB">
        <authorList>
            <consortium name="EnsemblMetazoa"/>
        </authorList>
    </citation>
    <scope>IDENTIFICATION</scope>
</reference>
<keyword evidence="12 22" id="KW-0547">Nucleotide-binding</keyword>
<feature type="region of interest" description="Disordered" evidence="23">
    <location>
        <begin position="513"/>
        <end position="544"/>
    </location>
</feature>
<dbReference type="OMA" id="SKCPWGA"/>
<evidence type="ECO:0000256" key="10">
    <source>
        <dbReference type="ARBA" id="ARBA00022679"/>
    </source>
</evidence>
<feature type="compositionally biased region" description="Basic residues" evidence="23">
    <location>
        <begin position="524"/>
        <end position="534"/>
    </location>
</feature>
<keyword evidence="16" id="KW-0391">Immunity</keyword>
<evidence type="ECO:0000256" key="6">
    <source>
        <dbReference type="ARBA" id="ARBA00022517"/>
    </source>
</evidence>
<dbReference type="GO" id="GO:0046872">
    <property type="term" value="F:metal ion binding"/>
    <property type="evidence" value="ECO:0007669"/>
    <property type="project" value="UniProtKB-UniRule"/>
</dbReference>
<organism evidence="25 26">
    <name type="scientific">Strongylocentrotus purpuratus</name>
    <name type="common">Purple sea urchin</name>
    <dbReference type="NCBI Taxonomy" id="7668"/>
    <lineage>
        <taxon>Eukaryota</taxon>
        <taxon>Metazoa</taxon>
        <taxon>Echinodermata</taxon>
        <taxon>Eleutherozoa</taxon>
        <taxon>Echinozoa</taxon>
        <taxon>Echinoidea</taxon>
        <taxon>Euechinoidea</taxon>
        <taxon>Echinacea</taxon>
        <taxon>Camarodonta</taxon>
        <taxon>Echinidea</taxon>
        <taxon>Strongylocentrotidae</taxon>
        <taxon>Strongylocentrotus</taxon>
    </lineage>
</organism>
<evidence type="ECO:0000256" key="2">
    <source>
        <dbReference type="ARBA" id="ARBA00004496"/>
    </source>
</evidence>
<evidence type="ECO:0000313" key="25">
    <source>
        <dbReference type="EnsemblMetazoa" id="XP_030830037"/>
    </source>
</evidence>
<keyword evidence="9" id="KW-0399">Innate immunity</keyword>
<dbReference type="CDD" id="cd05146">
    <property type="entry name" value="RIO3_euk"/>
    <property type="match status" value="1"/>
</dbReference>
<comment type="cofactor">
    <cofactor evidence="1 22">
        <name>Mg(2+)</name>
        <dbReference type="ChEBI" id="CHEBI:18420"/>
    </cofactor>
</comment>
<dbReference type="InterPro" id="IPR017406">
    <property type="entry name" value="Ser/Thr_kinase_Rio3"/>
</dbReference>
<dbReference type="GO" id="GO:0030490">
    <property type="term" value="P:maturation of SSU-rRNA"/>
    <property type="evidence" value="ECO:0000318"/>
    <property type="project" value="GO_Central"/>
</dbReference>
<keyword evidence="6" id="KW-0690">Ribosome biogenesis</keyword>
<dbReference type="PROSITE" id="PS01245">
    <property type="entry name" value="RIO1"/>
    <property type="match status" value="1"/>
</dbReference>
<comment type="catalytic activity">
    <reaction evidence="18 22">
        <text>L-threonyl-[protein] + ATP = O-phospho-L-threonyl-[protein] + ADP + H(+)</text>
        <dbReference type="Rhea" id="RHEA:46608"/>
        <dbReference type="Rhea" id="RHEA-COMP:11060"/>
        <dbReference type="Rhea" id="RHEA-COMP:11605"/>
        <dbReference type="ChEBI" id="CHEBI:15378"/>
        <dbReference type="ChEBI" id="CHEBI:30013"/>
        <dbReference type="ChEBI" id="CHEBI:30616"/>
        <dbReference type="ChEBI" id="CHEBI:61977"/>
        <dbReference type="ChEBI" id="CHEBI:456216"/>
        <dbReference type="EC" id="2.7.11.1"/>
    </reaction>
</comment>
<dbReference type="Pfam" id="PF01163">
    <property type="entry name" value="RIO1"/>
    <property type="match status" value="1"/>
</dbReference>
<evidence type="ECO:0000256" key="11">
    <source>
        <dbReference type="ARBA" id="ARBA00022723"/>
    </source>
</evidence>
<dbReference type="GO" id="GO:0030688">
    <property type="term" value="C:preribosome, small subunit precursor"/>
    <property type="evidence" value="ECO:0000318"/>
    <property type="project" value="GO_Central"/>
</dbReference>
<dbReference type="Gene3D" id="3.30.200.20">
    <property type="entry name" value="Phosphorylase Kinase, domain 1"/>
    <property type="match status" value="1"/>
</dbReference>
<evidence type="ECO:0000256" key="20">
    <source>
        <dbReference type="ARBA" id="ARBA00064322"/>
    </source>
</evidence>
<dbReference type="CTD" id="8780"/>
<dbReference type="OrthoDB" id="205248at2759"/>
<dbReference type="GeneID" id="752024"/>
<evidence type="ECO:0000256" key="1">
    <source>
        <dbReference type="ARBA" id="ARBA00001946"/>
    </source>
</evidence>
<evidence type="ECO:0000256" key="4">
    <source>
        <dbReference type="ARBA" id="ARBA00012513"/>
    </source>
</evidence>
<keyword evidence="10 22" id="KW-0808">Transferase</keyword>
<dbReference type="GO" id="GO:0004674">
    <property type="term" value="F:protein serine/threonine kinase activity"/>
    <property type="evidence" value="ECO:0000318"/>
    <property type="project" value="GO_Central"/>
</dbReference>
<dbReference type="InterPro" id="IPR051272">
    <property type="entry name" value="RIO-type_Ser/Thr_kinase"/>
</dbReference>
<evidence type="ECO:0000259" key="24">
    <source>
        <dbReference type="SMART" id="SM00090"/>
    </source>
</evidence>
<accession>A0A7M7N1W9</accession>
<evidence type="ECO:0000256" key="12">
    <source>
        <dbReference type="ARBA" id="ARBA00022741"/>
    </source>
</evidence>
<dbReference type="GO" id="GO:0005524">
    <property type="term" value="F:ATP binding"/>
    <property type="evidence" value="ECO:0007669"/>
    <property type="project" value="UniProtKB-UniRule"/>
</dbReference>
<evidence type="ECO:0000256" key="16">
    <source>
        <dbReference type="ARBA" id="ARBA00022859"/>
    </source>
</evidence>
<keyword evidence="5" id="KW-0963">Cytoplasm</keyword>
<keyword evidence="17" id="KW-0051">Antiviral defense</keyword>
<evidence type="ECO:0000256" key="17">
    <source>
        <dbReference type="ARBA" id="ARBA00023118"/>
    </source>
</evidence>
<dbReference type="AlphaFoldDB" id="A0A7M7N1W9"/>
<comment type="similarity">
    <text evidence="3 22">Belongs to the protein kinase superfamily. RIO-type Ser/Thr kinase family.</text>
</comment>
<evidence type="ECO:0000256" key="21">
    <source>
        <dbReference type="ARBA" id="ARBA00068351"/>
    </source>
</evidence>
<dbReference type="EnsemblMetazoa" id="XM_030974177">
    <property type="protein sequence ID" value="XP_030830037"/>
    <property type="gene ID" value="LOC752024"/>
</dbReference>
<keyword evidence="26" id="KW-1185">Reference proteome</keyword>
<dbReference type="SUPFAM" id="SSF56112">
    <property type="entry name" value="Protein kinase-like (PK-like)"/>
    <property type="match status" value="1"/>
</dbReference>
<evidence type="ECO:0000256" key="18">
    <source>
        <dbReference type="ARBA" id="ARBA00047899"/>
    </source>
</evidence>
<comment type="catalytic activity">
    <reaction evidence="19 22">
        <text>L-seryl-[protein] + ATP = O-phospho-L-seryl-[protein] + ADP + H(+)</text>
        <dbReference type="Rhea" id="RHEA:17989"/>
        <dbReference type="Rhea" id="RHEA-COMP:9863"/>
        <dbReference type="Rhea" id="RHEA-COMP:11604"/>
        <dbReference type="ChEBI" id="CHEBI:15378"/>
        <dbReference type="ChEBI" id="CHEBI:29999"/>
        <dbReference type="ChEBI" id="CHEBI:30616"/>
        <dbReference type="ChEBI" id="CHEBI:83421"/>
        <dbReference type="ChEBI" id="CHEBI:456216"/>
        <dbReference type="EC" id="2.7.11.1"/>
    </reaction>
</comment>
<keyword evidence="11 22" id="KW-0479">Metal-binding</keyword>
<comment type="subcellular location">
    <subcellularLocation>
        <location evidence="2">Cytoplasm</location>
    </subcellularLocation>
</comment>
<evidence type="ECO:0000256" key="15">
    <source>
        <dbReference type="ARBA" id="ARBA00022842"/>
    </source>
</evidence>
<dbReference type="FunFam" id="3.30.200.20:FF:000200">
    <property type="entry name" value="Serine/threonine-protein kinase RIO3"/>
    <property type="match status" value="1"/>
</dbReference>
<evidence type="ECO:0000256" key="5">
    <source>
        <dbReference type="ARBA" id="ARBA00022490"/>
    </source>
</evidence>
<evidence type="ECO:0000256" key="14">
    <source>
        <dbReference type="ARBA" id="ARBA00022840"/>
    </source>
</evidence>
<evidence type="ECO:0000256" key="7">
    <source>
        <dbReference type="ARBA" id="ARBA00022527"/>
    </source>
</evidence>
<dbReference type="Gene3D" id="1.10.510.10">
    <property type="entry name" value="Transferase(Phosphotransferase) domain 1"/>
    <property type="match status" value="1"/>
</dbReference>
<dbReference type="InterPro" id="IPR018935">
    <property type="entry name" value="RIO_kinase_CS"/>
</dbReference>
<evidence type="ECO:0000256" key="22">
    <source>
        <dbReference type="PIRNR" id="PIRNR038146"/>
    </source>
</evidence>
<evidence type="ECO:0000256" key="3">
    <source>
        <dbReference type="ARBA" id="ARBA00009196"/>
    </source>
</evidence>
<keyword evidence="8" id="KW-0597">Phosphoprotein</keyword>
<feature type="domain" description="RIO kinase" evidence="24">
    <location>
        <begin position="224"/>
        <end position="467"/>
    </location>
</feature>
<dbReference type="KEGG" id="spu:752024"/>
<evidence type="ECO:0000256" key="23">
    <source>
        <dbReference type="SAM" id="MobiDB-lite"/>
    </source>
</evidence>
<feature type="region of interest" description="Disordered" evidence="23">
    <location>
        <begin position="143"/>
        <end position="164"/>
    </location>
</feature>
<evidence type="ECO:0000256" key="8">
    <source>
        <dbReference type="ARBA" id="ARBA00022553"/>
    </source>
</evidence>
<dbReference type="PANTHER" id="PTHR45723">
    <property type="entry name" value="SERINE/THREONINE-PROTEIN KINASE RIO1"/>
    <property type="match status" value="1"/>
</dbReference>
<keyword evidence="13 22" id="KW-0418">Kinase</keyword>
<evidence type="ECO:0000256" key="9">
    <source>
        <dbReference type="ARBA" id="ARBA00022588"/>
    </source>
</evidence>
<dbReference type="SMART" id="SM00090">
    <property type="entry name" value="RIO"/>
    <property type="match status" value="1"/>
</dbReference>
<dbReference type="InParanoid" id="A0A7M7N1W9"/>
<dbReference type="InterPro" id="IPR000687">
    <property type="entry name" value="RIO_kinase"/>
</dbReference>
<dbReference type="PIRSF" id="PIRSF038146">
    <property type="entry name" value="Ser/Thr_PK_RIO3"/>
    <property type="match status" value="1"/>
</dbReference>
<keyword evidence="15 22" id="KW-0460">Magnesium</keyword>
<comment type="subunit">
    <text evidence="20">Interacts with CASP10. Interacts with IRF3; RIOK3 probably mediates the interaction of TBK1 with IRF3. Associated with 40S pre-ribosomal particles.</text>
</comment>
<evidence type="ECO:0000313" key="26">
    <source>
        <dbReference type="Proteomes" id="UP000007110"/>
    </source>
</evidence>
<dbReference type="GO" id="GO:0051607">
    <property type="term" value="P:defense response to virus"/>
    <property type="evidence" value="ECO:0007669"/>
    <property type="project" value="UniProtKB-KW"/>
</dbReference>
<proteinExistence type="inferred from homology"/>
<dbReference type="EnsemblMetazoa" id="XM_030974176">
    <property type="protein sequence ID" value="XP_030830036"/>
    <property type="gene ID" value="LOC752024"/>
</dbReference>
<name>A0A7M7N1W9_STRPU</name>